<dbReference type="PRINTS" id="PR00625">
    <property type="entry name" value="JDOMAIN"/>
</dbReference>
<dbReference type="EMBL" id="FN648685">
    <property type="protein sequence ID" value="CBJ26846.1"/>
    <property type="molecule type" value="Genomic_DNA"/>
</dbReference>
<feature type="compositionally biased region" description="Gly residues" evidence="1">
    <location>
        <begin position="126"/>
        <end position="136"/>
    </location>
</feature>
<feature type="domain" description="J" evidence="2">
    <location>
        <begin position="864"/>
        <end position="928"/>
    </location>
</feature>
<dbReference type="SUPFAM" id="SSF48452">
    <property type="entry name" value="TPR-like"/>
    <property type="match status" value="2"/>
</dbReference>
<protein>
    <submittedName>
        <fullName evidence="3">Heat shock protein 40 like protein</fullName>
    </submittedName>
</protein>
<dbReference type="InterPro" id="IPR036869">
    <property type="entry name" value="J_dom_sf"/>
</dbReference>
<name>D7G2M1_ECTSI</name>
<feature type="compositionally biased region" description="Low complexity" evidence="1">
    <location>
        <begin position="762"/>
        <end position="776"/>
    </location>
</feature>
<organism evidence="3 4">
    <name type="scientific">Ectocarpus siliculosus</name>
    <name type="common">Brown alga</name>
    <name type="synonym">Conferva siliculosa</name>
    <dbReference type="NCBI Taxonomy" id="2880"/>
    <lineage>
        <taxon>Eukaryota</taxon>
        <taxon>Sar</taxon>
        <taxon>Stramenopiles</taxon>
        <taxon>Ochrophyta</taxon>
        <taxon>PX clade</taxon>
        <taxon>Phaeophyceae</taxon>
        <taxon>Ectocarpales</taxon>
        <taxon>Ectocarpaceae</taxon>
        <taxon>Ectocarpus</taxon>
    </lineage>
</organism>
<dbReference type="Gene3D" id="1.25.40.10">
    <property type="entry name" value="Tetratricopeptide repeat domain"/>
    <property type="match status" value="2"/>
</dbReference>
<proteinExistence type="predicted"/>
<dbReference type="PANTHER" id="PTHR44200">
    <property type="entry name" value="DNAJ HOMOLOG SUBFAMILY C MEMBER 7"/>
    <property type="match status" value="1"/>
</dbReference>
<dbReference type="Gene3D" id="1.10.287.110">
    <property type="entry name" value="DnaJ domain"/>
    <property type="match status" value="1"/>
</dbReference>
<feature type="compositionally biased region" description="Gly residues" evidence="1">
    <location>
        <begin position="777"/>
        <end position="786"/>
    </location>
</feature>
<dbReference type="OMA" id="HEACAED"/>
<feature type="compositionally biased region" description="Gly residues" evidence="1">
    <location>
        <begin position="938"/>
        <end position="977"/>
    </location>
</feature>
<dbReference type="SMART" id="SM00028">
    <property type="entry name" value="TPR"/>
    <property type="match status" value="5"/>
</dbReference>
<feature type="region of interest" description="Disordered" evidence="1">
    <location>
        <begin position="931"/>
        <end position="985"/>
    </location>
</feature>
<feature type="compositionally biased region" description="Low complexity" evidence="1">
    <location>
        <begin position="255"/>
        <end position="277"/>
    </location>
</feature>
<dbReference type="SMART" id="SM00271">
    <property type="entry name" value="DnaJ"/>
    <property type="match status" value="1"/>
</dbReference>
<evidence type="ECO:0000313" key="3">
    <source>
        <dbReference type="EMBL" id="CBJ26846.1"/>
    </source>
</evidence>
<reference evidence="3 4" key="1">
    <citation type="journal article" date="2010" name="Nature">
        <title>The Ectocarpus genome and the independent evolution of multicellularity in brown algae.</title>
        <authorList>
            <person name="Cock J.M."/>
            <person name="Sterck L."/>
            <person name="Rouze P."/>
            <person name="Scornet D."/>
            <person name="Allen A.E."/>
            <person name="Amoutzias G."/>
            <person name="Anthouard V."/>
            <person name="Artiguenave F."/>
            <person name="Aury J.M."/>
            <person name="Badger J.H."/>
            <person name="Beszteri B."/>
            <person name="Billiau K."/>
            <person name="Bonnet E."/>
            <person name="Bothwell J.H."/>
            <person name="Bowler C."/>
            <person name="Boyen C."/>
            <person name="Brownlee C."/>
            <person name="Carrano C.J."/>
            <person name="Charrier B."/>
            <person name="Cho G.Y."/>
            <person name="Coelho S.M."/>
            <person name="Collen J."/>
            <person name="Corre E."/>
            <person name="Da Silva C."/>
            <person name="Delage L."/>
            <person name="Delaroque N."/>
            <person name="Dittami S.M."/>
            <person name="Doulbeau S."/>
            <person name="Elias M."/>
            <person name="Farnham G."/>
            <person name="Gachon C.M."/>
            <person name="Gschloessl B."/>
            <person name="Heesch S."/>
            <person name="Jabbari K."/>
            <person name="Jubin C."/>
            <person name="Kawai H."/>
            <person name="Kimura K."/>
            <person name="Kloareg B."/>
            <person name="Kupper F.C."/>
            <person name="Lang D."/>
            <person name="Le Bail A."/>
            <person name="Leblanc C."/>
            <person name="Lerouge P."/>
            <person name="Lohr M."/>
            <person name="Lopez P.J."/>
            <person name="Martens C."/>
            <person name="Maumus F."/>
            <person name="Michel G."/>
            <person name="Miranda-Saavedra D."/>
            <person name="Morales J."/>
            <person name="Moreau H."/>
            <person name="Motomura T."/>
            <person name="Nagasato C."/>
            <person name="Napoli C.A."/>
            <person name="Nelson D.R."/>
            <person name="Nyvall-Collen P."/>
            <person name="Peters A.F."/>
            <person name="Pommier C."/>
            <person name="Potin P."/>
            <person name="Poulain J."/>
            <person name="Quesneville H."/>
            <person name="Read B."/>
            <person name="Rensing S.A."/>
            <person name="Ritter A."/>
            <person name="Rousvoal S."/>
            <person name="Samanta M."/>
            <person name="Samson G."/>
            <person name="Schroeder D.C."/>
            <person name="Segurens B."/>
            <person name="Strittmatter M."/>
            <person name="Tonon T."/>
            <person name="Tregear J.W."/>
            <person name="Valentin K."/>
            <person name="von Dassow P."/>
            <person name="Yamagishi T."/>
            <person name="Van de Peer Y."/>
            <person name="Wincker P."/>
        </authorList>
    </citation>
    <scope>NUCLEOTIDE SEQUENCE [LARGE SCALE GENOMIC DNA]</scope>
    <source>
        <strain evidence="4">Ec32 / CCAP1310/4</strain>
    </source>
</reference>
<keyword evidence="3" id="KW-0346">Stress response</keyword>
<dbReference type="Pfam" id="PF00226">
    <property type="entry name" value="DnaJ"/>
    <property type="match status" value="1"/>
</dbReference>
<dbReference type="OrthoDB" id="10250354at2759"/>
<dbReference type="eggNOG" id="KOG0714">
    <property type="taxonomic scope" value="Eukaryota"/>
</dbReference>
<sequence>MSGVKALKSPSFVFGDDTSHIATRLSESCYVSDDEGARSSNRTGDMTPVRRTPTRSLSFSVGVTPGKQGNPNRMSISPAASVGGSTPRRFMPVTPVRTPSRASRSGSGRKKGQVDNVAADPMSVCKGGGGGGGGVGSSTKAAVSRGSDSSTASSASTDGKENASSVSHRFDLFVAPSPATPKAGSVAKKNDSTAFDLMPPPLPRTPGGAKGVSQRTSVLSPLGRHDPNLQQPAPRVGGVERGRAAEKSLPKPAASPRSRSFSIGRSSGDTSTGRSNGSGAGVDSSSSQKARAETLVGMPREAARSFTSALKIVAPRTNMAGWASVKVELLLARAQVLSALGKHEACAEDCRSALQLEPTLLQGITLLGHACLRLGLHEETVRFLNEGLSLAISLPDRSVMVEAQRVCSAGIEEASRVGSALESGARSSRHGQHEAVLAAASRALEIAPQCAAAQEMRASALLRLLRPTECVLFCEAACIRLRADPEDNFDWAAAGGRTAGTICPVQAALGMAPGVARLYASALRGCGRQHEALPAVQALRCRDPSLAWCVEDGARWERAGRLTVEGERLAAGGDHAKAAEAFTQVLEVDPGCVVPSAEAFCRRGSCRLGEGKALEALDDCYRALSLLSLEGVEGSQRTAAMAAVAGAAEAFASARGMALLVRGRAYLALSRLGEAIGDLRGCFKCNPGLEEDALEHLRQAEQRQAEAGQQRRRRERQERERQAEAAAAAASLAAAAEAKAKAAAAAAEQQKAAREKEKAREAAAAAQKARPAAASGRRGGGGGDGGSTSNRTPMRRGAAGTGAGGGAASPFQKPGTRSRPGSSSSCGGGSGAAAGGGYGVGGDGMKTPARGSGVARSPKIDSESYYRRLGLPANASEDAIKKAFRKLALKYHPDKNKSDGAARSFRLVSEAYRILTSPDSKQQYDRTRRYTIETPPSNGGGSGGGGVGGGRGGRSGRRTGGGSAYSSAGNGGGGGSSAGAPRYYW</sequence>
<dbReference type="InterPro" id="IPR011990">
    <property type="entry name" value="TPR-like_helical_dom_sf"/>
</dbReference>
<keyword evidence="4" id="KW-1185">Reference proteome</keyword>
<gene>
    <name evidence="3" type="ORF">Esi_0048_0052</name>
</gene>
<dbReference type="Proteomes" id="UP000002630">
    <property type="component" value="Linkage Group LG23"/>
</dbReference>
<feature type="compositionally biased region" description="Low complexity" evidence="1">
    <location>
        <begin position="146"/>
        <end position="157"/>
    </location>
</feature>
<dbReference type="InParanoid" id="D7G2M1"/>
<feature type="compositionally biased region" description="Basic and acidic residues" evidence="1">
    <location>
        <begin position="751"/>
        <end position="761"/>
    </location>
</feature>
<dbReference type="SUPFAM" id="SSF46565">
    <property type="entry name" value="Chaperone J-domain"/>
    <property type="match status" value="1"/>
</dbReference>
<dbReference type="AlphaFoldDB" id="D7G2M1"/>
<dbReference type="InterPro" id="IPR001623">
    <property type="entry name" value="DnaJ_domain"/>
</dbReference>
<feature type="compositionally biased region" description="Basic and acidic residues" evidence="1">
    <location>
        <begin position="238"/>
        <end position="249"/>
    </location>
</feature>
<dbReference type="InterPro" id="IPR052758">
    <property type="entry name" value="SRC_co-chaperone"/>
</dbReference>
<dbReference type="STRING" id="2880.D7G2M1"/>
<dbReference type="InterPro" id="IPR019734">
    <property type="entry name" value="TPR_rpt"/>
</dbReference>
<feature type="region of interest" description="Disordered" evidence="1">
    <location>
        <begin position="749"/>
        <end position="831"/>
    </location>
</feature>
<evidence type="ECO:0000256" key="1">
    <source>
        <dbReference type="SAM" id="MobiDB-lite"/>
    </source>
</evidence>
<evidence type="ECO:0000259" key="2">
    <source>
        <dbReference type="PROSITE" id="PS50076"/>
    </source>
</evidence>
<dbReference type="EMBL" id="FN649748">
    <property type="protein sequence ID" value="CBJ26846.1"/>
    <property type="molecule type" value="Genomic_DNA"/>
</dbReference>
<accession>D7G2M1</accession>
<feature type="region of interest" description="Disordered" evidence="1">
    <location>
        <begin position="25"/>
        <end position="296"/>
    </location>
</feature>
<evidence type="ECO:0000313" key="4">
    <source>
        <dbReference type="Proteomes" id="UP000002630"/>
    </source>
</evidence>
<feature type="region of interest" description="Disordered" evidence="1">
    <location>
        <begin position="843"/>
        <end position="864"/>
    </location>
</feature>
<dbReference type="PROSITE" id="PS50076">
    <property type="entry name" value="DNAJ_2"/>
    <property type="match status" value="1"/>
</dbReference>
<dbReference type="PANTHER" id="PTHR44200:SF1">
    <property type="entry name" value="DNAJ HOMOLOG SUBFAMILY C MEMBER 7"/>
    <property type="match status" value="1"/>
</dbReference>
<dbReference type="CDD" id="cd06257">
    <property type="entry name" value="DnaJ"/>
    <property type="match status" value="1"/>
</dbReference>
<feature type="compositionally biased region" description="Polar residues" evidence="1">
    <location>
        <begin position="54"/>
        <end position="75"/>
    </location>
</feature>
<feature type="region of interest" description="Disordered" evidence="1">
    <location>
        <begin position="701"/>
        <end position="727"/>
    </location>
</feature>